<sequence>MQCDAPLLLKAWLTFEDVFGGPFVAAVILQHARKSKTPAQTSSSAEAHLPSPISHLPMLCYIDECASARRRLKARKEFLPDRRMAKTCRPAEIEALSICAYLQASSRTHDAGRSAMGPGHGRKQRAARAVEEEADVVRAADGMVVATLGEGPPSPSGMPVSLSLSARLSCLNEA</sequence>
<gene>
    <name evidence="1" type="ORF">Dda_8462</name>
</gene>
<comment type="caution">
    <text evidence="1">The sequence shown here is derived from an EMBL/GenBank/DDBJ whole genome shotgun (WGS) entry which is preliminary data.</text>
</comment>
<name>A0AAD6NFW0_DREDA</name>
<evidence type="ECO:0000313" key="2">
    <source>
        <dbReference type="Proteomes" id="UP001221413"/>
    </source>
</evidence>
<protein>
    <submittedName>
        <fullName evidence="1">Uncharacterized protein</fullName>
    </submittedName>
</protein>
<dbReference type="Proteomes" id="UP001221413">
    <property type="component" value="Unassembled WGS sequence"/>
</dbReference>
<evidence type="ECO:0000313" key="1">
    <source>
        <dbReference type="EMBL" id="KAJ6256597.1"/>
    </source>
</evidence>
<dbReference type="AlphaFoldDB" id="A0AAD6NFW0"/>
<keyword evidence="2" id="KW-1185">Reference proteome</keyword>
<organism evidence="1 2">
    <name type="scientific">Drechslerella dactyloides</name>
    <name type="common">Nematode-trapping fungus</name>
    <name type="synonym">Arthrobotrys dactyloides</name>
    <dbReference type="NCBI Taxonomy" id="74499"/>
    <lineage>
        <taxon>Eukaryota</taxon>
        <taxon>Fungi</taxon>
        <taxon>Dikarya</taxon>
        <taxon>Ascomycota</taxon>
        <taxon>Pezizomycotina</taxon>
        <taxon>Orbiliomycetes</taxon>
        <taxon>Orbiliales</taxon>
        <taxon>Orbiliaceae</taxon>
        <taxon>Drechslerella</taxon>
    </lineage>
</organism>
<dbReference type="EMBL" id="JAQGDS010000012">
    <property type="protein sequence ID" value="KAJ6256597.1"/>
    <property type="molecule type" value="Genomic_DNA"/>
</dbReference>
<reference evidence="1" key="1">
    <citation type="submission" date="2023-01" db="EMBL/GenBank/DDBJ databases">
        <title>The chitinases involved in constricting ring structure development in the nematode-trapping fungus Drechslerella dactyloides.</title>
        <authorList>
            <person name="Wang R."/>
            <person name="Zhang L."/>
            <person name="Tang P."/>
            <person name="Li S."/>
            <person name="Liang L."/>
        </authorList>
    </citation>
    <scope>NUCLEOTIDE SEQUENCE</scope>
    <source>
        <strain evidence="1">YMF1.00031</strain>
    </source>
</reference>
<proteinExistence type="predicted"/>
<accession>A0AAD6NFW0</accession>